<keyword evidence="7 13" id="KW-0808">Transferase</keyword>
<dbReference type="EMBL" id="LR134201">
    <property type="protein sequence ID" value="VEC01654.1"/>
    <property type="molecule type" value="Genomic_DNA"/>
</dbReference>
<feature type="binding site" evidence="13">
    <location>
        <begin position="204"/>
        <end position="205"/>
    </location>
    <ligand>
        <name>1-deoxy-D-xylulose 5-phosphate</name>
        <dbReference type="ChEBI" id="CHEBI:57792"/>
    </ligand>
</feature>
<dbReference type="PANTHER" id="PTHR34266:SF2">
    <property type="entry name" value="THIAZOLE SYNTHASE"/>
    <property type="match status" value="1"/>
</dbReference>
<evidence type="ECO:0000313" key="16">
    <source>
        <dbReference type="Proteomes" id="UP000274122"/>
    </source>
</evidence>
<evidence type="ECO:0000256" key="7">
    <source>
        <dbReference type="ARBA" id="ARBA00022679"/>
    </source>
</evidence>
<feature type="binding site" evidence="13">
    <location>
        <begin position="182"/>
        <end position="183"/>
    </location>
    <ligand>
        <name>1-deoxy-D-xylulose 5-phosphate</name>
        <dbReference type="ChEBI" id="CHEBI:57792"/>
    </ligand>
</feature>
<dbReference type="InterPro" id="IPR008867">
    <property type="entry name" value="ThiG"/>
</dbReference>
<evidence type="ECO:0000256" key="6">
    <source>
        <dbReference type="ARBA" id="ARBA00022490"/>
    </source>
</evidence>
<proteinExistence type="inferred from homology"/>
<dbReference type="UniPathway" id="UPA00060"/>
<dbReference type="Pfam" id="PF05690">
    <property type="entry name" value="ThiG"/>
    <property type="match status" value="1"/>
</dbReference>
<dbReference type="InterPro" id="IPR013785">
    <property type="entry name" value="Aldolase_TIM"/>
</dbReference>
<dbReference type="FunFam" id="3.20.20.70:FF:000049">
    <property type="entry name" value="Thiazole synthase"/>
    <property type="match status" value="1"/>
</dbReference>
<comment type="subcellular location">
    <subcellularLocation>
        <location evidence="2 13">Cytoplasm</location>
    </subcellularLocation>
</comment>
<dbReference type="PANTHER" id="PTHR34266">
    <property type="entry name" value="THIAZOLE SYNTHASE"/>
    <property type="match status" value="1"/>
</dbReference>
<comment type="pathway">
    <text evidence="3 13">Cofactor biosynthesis; thiamine diphosphate biosynthesis.</text>
</comment>
<dbReference type="OrthoDB" id="9805935at2"/>
<dbReference type="EC" id="2.8.1.10" evidence="4 13"/>
<dbReference type="GO" id="GO:1990107">
    <property type="term" value="F:thiazole synthase activity"/>
    <property type="evidence" value="ECO:0007669"/>
    <property type="project" value="UniProtKB-EC"/>
</dbReference>
<feature type="domain" description="Thiazole synthase ThiG" evidence="14">
    <location>
        <begin position="3"/>
        <end position="247"/>
    </location>
</feature>
<evidence type="ECO:0000256" key="4">
    <source>
        <dbReference type="ARBA" id="ARBA00011960"/>
    </source>
</evidence>
<sequence length="259" mass="27271">MLQIADKTFSSRLFTGTGKFSSSQVMIDAIRASGSQLVTMAMKRVDLRGHSDDILLPLQQAGVHLLPNTSGAKTAEEAIFAARLAREALGTNWVKLEIHPDVRYLLPDPIETLKAAETLVKQGFVVLPYCGADPVLCKRLEEAGCAAVMPLGAPIGSNQGLQTRALLEIIIEQSRVPVVVDAGIGAPSHAAEALEMGASAVLVNTAIAVAHNPVQMAQAFRLAVEAGSLAAQAGLGSRHQQAQASSPLTSFLQFSEENA</sequence>
<evidence type="ECO:0000256" key="13">
    <source>
        <dbReference type="HAMAP-Rule" id="MF_00443"/>
    </source>
</evidence>
<feature type="binding site" evidence="13">
    <location>
        <position position="156"/>
    </location>
    <ligand>
        <name>1-deoxy-D-xylulose 5-phosphate</name>
        <dbReference type="ChEBI" id="CHEBI:57792"/>
    </ligand>
</feature>
<dbReference type="InterPro" id="IPR033983">
    <property type="entry name" value="Thiazole_synthase_ThiG"/>
</dbReference>
<organism evidence="15 16">
    <name type="scientific">Cedecea lapagei</name>
    <dbReference type="NCBI Taxonomy" id="158823"/>
    <lineage>
        <taxon>Bacteria</taxon>
        <taxon>Pseudomonadati</taxon>
        <taxon>Pseudomonadota</taxon>
        <taxon>Gammaproteobacteria</taxon>
        <taxon>Enterobacterales</taxon>
        <taxon>Enterobacteriaceae</taxon>
        <taxon>Cedecea</taxon>
    </lineage>
</organism>
<name>A0A447V835_9ENTR</name>
<evidence type="ECO:0000256" key="2">
    <source>
        <dbReference type="ARBA" id="ARBA00004496"/>
    </source>
</evidence>
<feature type="active site" description="Schiff-base intermediate with DXP" evidence="13">
    <location>
        <position position="95"/>
    </location>
</feature>
<evidence type="ECO:0000256" key="8">
    <source>
        <dbReference type="ARBA" id="ARBA00022977"/>
    </source>
</evidence>
<protein>
    <recommendedName>
        <fullName evidence="5 13">Thiazole synthase</fullName>
        <ecNumber evidence="4 13">2.8.1.10</ecNumber>
    </recommendedName>
</protein>
<dbReference type="SUPFAM" id="SSF110399">
    <property type="entry name" value="ThiG-like"/>
    <property type="match status" value="1"/>
</dbReference>
<gene>
    <name evidence="13 15" type="primary">thiG</name>
    <name evidence="15" type="ORF">NCTC11466_04349</name>
</gene>
<dbReference type="KEGG" id="clap:NCTC11466_04349"/>
<keyword evidence="6 13" id="KW-0963">Cytoplasm</keyword>
<accession>A0A447V835</accession>
<comment type="function">
    <text evidence="1 13">Catalyzes the rearrangement of 1-deoxy-D-xylulose 5-phosphate (DXP) to produce the thiazole phosphate moiety of thiamine. Sulfur is provided by the thiocarboxylate moiety of the carrier protein ThiS. In vitro, sulfur can be provided by H(2)S.</text>
</comment>
<keyword evidence="9 13" id="KW-0704">Schiff base</keyword>
<evidence type="ECO:0000256" key="10">
    <source>
        <dbReference type="ARBA" id="ARBA00049897"/>
    </source>
</evidence>
<evidence type="ECO:0000259" key="14">
    <source>
        <dbReference type="Pfam" id="PF05690"/>
    </source>
</evidence>
<dbReference type="GO" id="GO:0009229">
    <property type="term" value="P:thiamine diphosphate biosynthetic process"/>
    <property type="evidence" value="ECO:0007669"/>
    <property type="project" value="UniProtKB-UniRule"/>
</dbReference>
<reference evidence="15 16" key="1">
    <citation type="submission" date="2018-12" db="EMBL/GenBank/DDBJ databases">
        <authorList>
            <consortium name="Pathogen Informatics"/>
        </authorList>
    </citation>
    <scope>NUCLEOTIDE SEQUENCE [LARGE SCALE GENOMIC DNA]</scope>
    <source>
        <strain evidence="15 16">NCTC11466</strain>
    </source>
</reference>
<evidence type="ECO:0000256" key="1">
    <source>
        <dbReference type="ARBA" id="ARBA00002834"/>
    </source>
</evidence>
<evidence type="ECO:0000256" key="3">
    <source>
        <dbReference type="ARBA" id="ARBA00004948"/>
    </source>
</evidence>
<evidence type="ECO:0000256" key="11">
    <source>
        <dbReference type="ARBA" id="ARBA00060826"/>
    </source>
</evidence>
<evidence type="ECO:0000313" key="15">
    <source>
        <dbReference type="EMBL" id="VEC01654.1"/>
    </source>
</evidence>
<evidence type="ECO:0000256" key="9">
    <source>
        <dbReference type="ARBA" id="ARBA00023270"/>
    </source>
</evidence>
<dbReference type="Proteomes" id="UP000274122">
    <property type="component" value="Chromosome"/>
</dbReference>
<keyword evidence="16" id="KW-1185">Reference proteome</keyword>
<comment type="similarity">
    <text evidence="11 13">Belongs to the ThiG family.</text>
</comment>
<evidence type="ECO:0000256" key="12">
    <source>
        <dbReference type="ARBA" id="ARBA00062692"/>
    </source>
</evidence>
<comment type="subunit">
    <text evidence="12 13">Homotetramer. Forms heterodimers with either ThiH or ThiS.</text>
</comment>
<dbReference type="CDD" id="cd04728">
    <property type="entry name" value="ThiG"/>
    <property type="match status" value="1"/>
</dbReference>
<dbReference type="RefSeq" id="WP_126357977.1">
    <property type="nucleotide sequence ID" value="NZ_LR134201.1"/>
</dbReference>
<dbReference type="GO" id="GO:0005737">
    <property type="term" value="C:cytoplasm"/>
    <property type="evidence" value="ECO:0007669"/>
    <property type="project" value="UniProtKB-SubCell"/>
</dbReference>
<dbReference type="HAMAP" id="MF_00443">
    <property type="entry name" value="ThiG"/>
    <property type="match status" value="1"/>
</dbReference>
<dbReference type="AlphaFoldDB" id="A0A447V835"/>
<evidence type="ECO:0000256" key="5">
    <source>
        <dbReference type="ARBA" id="ARBA00019753"/>
    </source>
</evidence>
<dbReference type="Gene3D" id="3.20.20.70">
    <property type="entry name" value="Aldolase class I"/>
    <property type="match status" value="1"/>
</dbReference>
<comment type="catalytic activity">
    <reaction evidence="10 13">
        <text>[ThiS sulfur-carrier protein]-C-terminal-Gly-aminoethanethioate + 2-iminoacetate + 1-deoxy-D-xylulose 5-phosphate = [ThiS sulfur-carrier protein]-C-terminal Gly-Gly + 2-[(2R,5Z)-2-carboxy-4-methylthiazol-5(2H)-ylidene]ethyl phosphate + 2 H2O + H(+)</text>
        <dbReference type="Rhea" id="RHEA:26297"/>
        <dbReference type="Rhea" id="RHEA-COMP:12909"/>
        <dbReference type="Rhea" id="RHEA-COMP:19908"/>
        <dbReference type="ChEBI" id="CHEBI:15377"/>
        <dbReference type="ChEBI" id="CHEBI:15378"/>
        <dbReference type="ChEBI" id="CHEBI:57792"/>
        <dbReference type="ChEBI" id="CHEBI:62899"/>
        <dbReference type="ChEBI" id="CHEBI:77846"/>
        <dbReference type="ChEBI" id="CHEBI:90778"/>
        <dbReference type="ChEBI" id="CHEBI:232372"/>
        <dbReference type="EC" id="2.8.1.10"/>
    </reaction>
</comment>
<keyword evidence="8 13" id="KW-0784">Thiamine biosynthesis</keyword>